<dbReference type="HOGENOM" id="CLU_127713_0_0_0"/>
<dbReference type="Proteomes" id="UP000005297">
    <property type="component" value="Unassembled WGS sequence"/>
</dbReference>
<name>Q0EWA8_9PROT</name>
<evidence type="ECO:0000313" key="2">
    <source>
        <dbReference type="EMBL" id="EAU53563.1"/>
    </source>
</evidence>
<feature type="coiled-coil region" evidence="1">
    <location>
        <begin position="112"/>
        <end position="139"/>
    </location>
</feature>
<evidence type="ECO:0000313" key="3">
    <source>
        <dbReference type="Proteomes" id="UP000005297"/>
    </source>
</evidence>
<sequence>MRKVVDSRTLDLFSVPVQSTIPGALNLNLEVPGMLSLAIKDSGMDRDVIAFQMSRLTGDHISEDMLNAWTAKSKTQWRFPLQYLAAFEVATGTHLVSHHMAEKCGGTFLIGADVLQARLGKRLSQKKQLEEEIRDLQKRISGAV</sequence>
<organism evidence="2 3">
    <name type="scientific">Mariprofundus ferrooxydans PV-1</name>
    <dbReference type="NCBI Taxonomy" id="314345"/>
    <lineage>
        <taxon>Bacteria</taxon>
        <taxon>Pseudomonadati</taxon>
        <taxon>Pseudomonadota</taxon>
        <taxon>Candidatius Mariprofundia</taxon>
        <taxon>Mariprofundales</taxon>
        <taxon>Mariprofundaceae</taxon>
        <taxon>Mariprofundus</taxon>
    </lineage>
</organism>
<reference evidence="2 3" key="1">
    <citation type="submission" date="2006-09" db="EMBL/GenBank/DDBJ databases">
        <authorList>
            <person name="Emerson D."/>
            <person name="Ferriera S."/>
            <person name="Johnson J."/>
            <person name="Kravitz S."/>
            <person name="Halpern A."/>
            <person name="Remington K."/>
            <person name="Beeson K."/>
            <person name="Tran B."/>
            <person name="Rogers Y.-H."/>
            <person name="Friedman R."/>
            <person name="Venter J.C."/>
        </authorList>
    </citation>
    <scope>NUCLEOTIDE SEQUENCE [LARGE SCALE GENOMIC DNA]</scope>
    <source>
        <strain evidence="2 3">PV-1</strain>
    </source>
</reference>
<dbReference type="OrthoDB" id="5957385at2"/>
<comment type="caution">
    <text evidence="2">The sequence shown here is derived from an EMBL/GenBank/DDBJ whole genome shotgun (WGS) entry which is preliminary data.</text>
</comment>
<protein>
    <submittedName>
        <fullName evidence="2">Uncharacterized protein</fullName>
    </submittedName>
</protein>
<dbReference type="AlphaFoldDB" id="Q0EWA8"/>
<dbReference type="EMBL" id="AATS01000021">
    <property type="protein sequence ID" value="EAU53563.1"/>
    <property type="molecule type" value="Genomic_DNA"/>
</dbReference>
<dbReference type="RefSeq" id="WP_009850889.1">
    <property type="nucleotide sequence ID" value="NZ_DS022295.1"/>
</dbReference>
<gene>
    <name evidence="2" type="ORF">SPV1_02958</name>
</gene>
<keyword evidence="1" id="KW-0175">Coiled coil</keyword>
<dbReference type="eggNOG" id="ENOG5032WR4">
    <property type="taxonomic scope" value="Bacteria"/>
</dbReference>
<proteinExistence type="predicted"/>
<dbReference type="InParanoid" id="Q0EWA8"/>
<keyword evidence="3" id="KW-1185">Reference proteome</keyword>
<accession>Q0EWA8</accession>
<evidence type="ECO:0000256" key="1">
    <source>
        <dbReference type="SAM" id="Coils"/>
    </source>
</evidence>